<dbReference type="EMBL" id="JAEACQ010000337">
    <property type="protein sequence ID" value="MBL7632509.1"/>
    <property type="molecule type" value="Genomic_DNA"/>
</dbReference>
<organism evidence="1 2">
    <name type="scientific">Frankia nepalensis</name>
    <dbReference type="NCBI Taxonomy" id="1836974"/>
    <lineage>
        <taxon>Bacteria</taxon>
        <taxon>Bacillati</taxon>
        <taxon>Actinomycetota</taxon>
        <taxon>Actinomycetes</taxon>
        <taxon>Frankiales</taxon>
        <taxon>Frankiaceae</taxon>
        <taxon>Frankia</taxon>
    </lineage>
</organism>
<dbReference type="RefSeq" id="WP_203008067.1">
    <property type="nucleotide sequence ID" value="NZ_JADWYU010000253.1"/>
</dbReference>
<comment type="caution">
    <text evidence="1">The sequence shown here is derived from an EMBL/GenBank/DDBJ whole genome shotgun (WGS) entry which is preliminary data.</text>
</comment>
<keyword evidence="2" id="KW-1185">Reference proteome</keyword>
<evidence type="ECO:0000313" key="1">
    <source>
        <dbReference type="EMBL" id="MBL7632509.1"/>
    </source>
</evidence>
<dbReference type="Gene3D" id="3.40.50.1440">
    <property type="entry name" value="Tubulin/FtsZ, GTPase domain"/>
    <property type="match status" value="1"/>
</dbReference>
<dbReference type="InterPro" id="IPR025904">
    <property type="entry name" value="Tubulin-like"/>
</dbReference>
<proteinExistence type="predicted"/>
<dbReference type="Proteomes" id="UP000604475">
    <property type="component" value="Unassembled WGS sequence"/>
</dbReference>
<name>A0A937RPF8_9ACTN</name>
<sequence>MSNTATQLHIYQPMMFVGLGGTGCAIGTEVERRLRQALCGPDGSAFATRMQATNSTYLPFQLPACVQFVYADLNEAELDRIYGATVPGAAHHGAASKTAHLVRDLVPQFDTYPDVAASLRLAAGEYVRSWLPPEDDEPLVNPINRGAGQLPTVGRAALFETLRDDLAPAQYPITAAIDALAKANGELRELGGKSSRTCDVFVAFSVAGGTGTGIFYDYLHLIGDAFARANIGLRIYPLVLMPSAFEEGKGGGRYARLNSGRALLDLFRLVDDQNARRARGELDQTDGVGGDIDVRYPARSLQLRPGTVQTAFLFSRTAGMKRDDIHRSIASLVLSLVSAEQTDVAEEARVRGQTFQSFADSFINGANDRSTPADSGIGYRGVSTSLVASLTVPGDELAELVGNRLLARATAQLFTPPPGGVESNRPLIQRFMYEANLGELLDRPPLPVPPPRPTDGASEILRSLKSYADTMYAALHSLEIQLRQRAPEMASQRFQPLAALLALLGETDLFRVRRVMRGHNELTDPIDREGVAGLLSRRKALPQARPGIGVPPPMPPDIRDRRAGMAKVRWADPVVQGALGALNEWYQWNTWRLWHEAWSSQSRGWERTMGNALRSLDAMVGAFEAFALGEQDAFDHQVIELTRERQGVTLLLPAQGRLDIFYETVVRRFIQRGNLREGALEADVVRMLLAPEDWRQAFREGAESTYDRGAERAVSYIREKLKQQVKRLFELEEDDDLPLLPSLGRLLARAADRRMEDVNPADLRQFEQQVAALLPAGFQPQGTGDLKILISHPETKASSESVQRYLRESLALPSDRKPRFDFQSGTSDSIAVVLFRTSMAVNEVQEVRELLREWSDALGNEQPADYLRWRQRLGYEYGWLATAEPHRVLILHRLMCAMWNGQVEVTDGVAASPRAIRVRATTDPGAAVMTLRLRQLEQTSSWGSLLSAYEEWTLADDSPIRRQFASQLRAVRPDGQSQPSPIYATFVEVASGEAAAVQKARNRLPVSSRAWADQLLGFWEQTYPTAEGRSLGYDRDLVRANLRDLYAFKTGQE</sequence>
<dbReference type="AlphaFoldDB" id="A0A937RPF8"/>
<evidence type="ECO:0000313" key="2">
    <source>
        <dbReference type="Proteomes" id="UP000604475"/>
    </source>
</evidence>
<protein>
    <submittedName>
        <fullName evidence="1">Tubulin-like doman-containing protein</fullName>
    </submittedName>
</protein>
<gene>
    <name evidence="1" type="ORF">I7412_36225</name>
</gene>
<reference evidence="1" key="1">
    <citation type="submission" date="2020-12" db="EMBL/GenBank/DDBJ databases">
        <title>Genomic characterization of non-nitrogen-fixing Frankia strains.</title>
        <authorList>
            <person name="Carlos-Shanley C."/>
            <person name="Guerra T."/>
            <person name="Hahn D."/>
        </authorList>
    </citation>
    <scope>NUCLEOTIDE SEQUENCE</scope>
    <source>
        <strain evidence="1">CN6</strain>
    </source>
</reference>
<accession>A0A937RPF8</accession>
<dbReference type="Pfam" id="PF13809">
    <property type="entry name" value="Tubulin_2"/>
    <property type="match status" value="1"/>
</dbReference>
<dbReference type="InterPro" id="IPR036525">
    <property type="entry name" value="Tubulin/FtsZ_GTPase_sf"/>
</dbReference>